<feature type="compositionally biased region" description="Basic and acidic residues" evidence="1">
    <location>
        <begin position="54"/>
        <end position="63"/>
    </location>
</feature>
<keyword evidence="2" id="KW-0812">Transmembrane</keyword>
<keyword evidence="2" id="KW-0472">Membrane</keyword>
<evidence type="ECO:0000313" key="3">
    <source>
        <dbReference type="EMBL" id="AUR82055.1"/>
    </source>
</evidence>
<organism evidence="3 4">
    <name type="scientific">Vibrio phage 1.020.O._10N.222.48.A2</name>
    <dbReference type="NCBI Taxonomy" id="1881450"/>
    <lineage>
        <taxon>Viruses</taxon>
        <taxon>Varidnaviria</taxon>
        <taxon>Abadenavirae</taxon>
        <taxon>Produgelaviricota</taxon>
        <taxon>Belvinaviricetes</taxon>
        <taxon>Vinavirales</taxon>
        <taxon>Autolykiviridae</taxon>
        <taxon>Oliviavirus</taxon>
        <taxon>Oliviavirus viph1020o</taxon>
        <taxon>Paulavirus viph1020o</taxon>
    </lineage>
</organism>
<reference evidence="3 4" key="1">
    <citation type="submission" date="2017-11" db="EMBL/GenBank/DDBJ databases">
        <title>A major lineage of nontailed dsDNA viruses as unrecognized killers of marine bacteria.</title>
        <authorList>
            <person name="Kauffman K.M."/>
            <person name="Hussain F.A."/>
            <person name="Yang J."/>
            <person name="Arevalo P."/>
            <person name="Brown J.M."/>
            <person name="Chang W.K."/>
            <person name="VanInsberghe D."/>
            <person name="Elsherbini J."/>
            <person name="Cutler M.B."/>
            <person name="Kelly L."/>
            <person name="Polz M.F."/>
        </authorList>
    </citation>
    <scope>NUCLEOTIDE SEQUENCE [LARGE SCALE GENOMIC DNA]</scope>
</reference>
<proteinExistence type="predicted"/>
<dbReference type="EMBL" id="MG592402">
    <property type="protein sequence ID" value="AUR82055.1"/>
    <property type="molecule type" value="Genomic_DNA"/>
</dbReference>
<gene>
    <name evidence="3" type="ORF">NVP1020O_13</name>
</gene>
<keyword evidence="2" id="KW-1133">Transmembrane helix</keyword>
<evidence type="ECO:0000313" key="4">
    <source>
        <dbReference type="Proteomes" id="UP000272598"/>
    </source>
</evidence>
<dbReference type="Proteomes" id="UP000272598">
    <property type="component" value="Segment"/>
</dbReference>
<name>A0A2I7QKZ5_9VIRU</name>
<keyword evidence="4" id="KW-1185">Reference proteome</keyword>
<sequence>MNVDSNMFENWFTTTTPQGQQVSLWDNILNAGGQVINSLPDVVDGIIDTKLDAERKTQTEKTENIASTNPNVAGEANSKNPMNNQNMMMGMYVVGGLLATVVLIKVLK</sequence>
<feature type="transmembrane region" description="Helical" evidence="2">
    <location>
        <begin position="89"/>
        <end position="107"/>
    </location>
</feature>
<evidence type="ECO:0000256" key="2">
    <source>
        <dbReference type="SAM" id="Phobius"/>
    </source>
</evidence>
<protein>
    <submittedName>
        <fullName evidence="3">TMhelix containing protein</fullName>
    </submittedName>
</protein>
<accession>A0A2I7QKZ5</accession>
<evidence type="ECO:0000256" key="1">
    <source>
        <dbReference type="SAM" id="MobiDB-lite"/>
    </source>
</evidence>
<feature type="region of interest" description="Disordered" evidence="1">
    <location>
        <begin position="54"/>
        <end position="81"/>
    </location>
</feature>